<dbReference type="SUPFAM" id="SSF54117">
    <property type="entry name" value="Interleukin 8-like chemokines"/>
    <property type="match status" value="1"/>
</dbReference>
<dbReference type="Pfam" id="PF20902">
    <property type="entry name" value="CXCL16"/>
    <property type="match status" value="1"/>
</dbReference>
<keyword evidence="4" id="KW-0145">Chemotaxis</keyword>
<dbReference type="OrthoDB" id="9836360at2759"/>
<keyword evidence="9 14" id="KW-0472">Membrane</keyword>
<evidence type="ECO:0000256" key="13">
    <source>
        <dbReference type="SAM" id="MobiDB-lite"/>
    </source>
</evidence>
<evidence type="ECO:0000256" key="10">
    <source>
        <dbReference type="ARBA" id="ARBA00023157"/>
    </source>
</evidence>
<proteinExistence type="inferred from homology"/>
<evidence type="ECO:0000313" key="18">
    <source>
        <dbReference type="Proteomes" id="UP000002279"/>
    </source>
</evidence>
<evidence type="ECO:0000313" key="17">
    <source>
        <dbReference type="Ensembl" id="ENSOANP00000012083.3"/>
    </source>
</evidence>
<dbReference type="GO" id="GO:0010818">
    <property type="term" value="P:T cell chemotaxis"/>
    <property type="evidence" value="ECO:0000318"/>
    <property type="project" value="GO_Central"/>
</dbReference>
<evidence type="ECO:0000256" key="6">
    <source>
        <dbReference type="ARBA" id="ARBA00022692"/>
    </source>
</evidence>
<evidence type="ECO:0000256" key="8">
    <source>
        <dbReference type="ARBA" id="ARBA00022989"/>
    </source>
</evidence>
<accession>F6QWA8</accession>
<dbReference type="Proteomes" id="UP000002279">
    <property type="component" value="Chromosome X5"/>
</dbReference>
<reference evidence="17 18" key="1">
    <citation type="journal article" date="2008" name="Nature">
        <title>Genome analysis of the platypus reveals unique signatures of evolution.</title>
        <authorList>
            <person name="Warren W.C."/>
            <person name="Hillier L.W."/>
            <person name="Marshall Graves J.A."/>
            <person name="Birney E."/>
            <person name="Ponting C.P."/>
            <person name="Grutzner F."/>
            <person name="Belov K."/>
            <person name="Miller W."/>
            <person name="Clarke L."/>
            <person name="Chinwalla A.T."/>
            <person name="Yang S.P."/>
            <person name="Heger A."/>
            <person name="Locke D.P."/>
            <person name="Miethke P."/>
            <person name="Waters P.D."/>
            <person name="Veyrunes F."/>
            <person name="Fulton L."/>
            <person name="Fulton B."/>
            <person name="Graves T."/>
            <person name="Wallis J."/>
            <person name="Puente X.S."/>
            <person name="Lopez-Otin C."/>
            <person name="Ordonez G.R."/>
            <person name="Eichler E.E."/>
            <person name="Chen L."/>
            <person name="Cheng Z."/>
            <person name="Deakin J.E."/>
            <person name="Alsop A."/>
            <person name="Thompson K."/>
            <person name="Kirby P."/>
            <person name="Papenfuss A.T."/>
            <person name="Wakefield M.J."/>
            <person name="Olender T."/>
            <person name="Lancet D."/>
            <person name="Huttley G.A."/>
            <person name="Smit A.F."/>
            <person name="Pask A."/>
            <person name="Temple-Smith P."/>
            <person name="Batzer M.A."/>
            <person name="Walker J.A."/>
            <person name="Konkel M.K."/>
            <person name="Harris R.S."/>
            <person name="Whittington C.M."/>
            <person name="Wong E.S."/>
            <person name="Gemmell N.J."/>
            <person name="Buschiazzo E."/>
            <person name="Vargas Jentzsch I.M."/>
            <person name="Merkel A."/>
            <person name="Schmitz J."/>
            <person name="Zemann A."/>
            <person name="Churakov G."/>
            <person name="Kriegs J.O."/>
            <person name="Brosius J."/>
            <person name="Murchison E.P."/>
            <person name="Sachidanandam R."/>
            <person name="Smith C."/>
            <person name="Hannon G.J."/>
            <person name="Tsend-Ayush E."/>
            <person name="McMillan D."/>
            <person name="Attenborough R."/>
            <person name="Rens W."/>
            <person name="Ferguson-Smith M."/>
            <person name="Lefevre C.M."/>
            <person name="Sharp J.A."/>
            <person name="Nicholas K.R."/>
            <person name="Ray D.A."/>
            <person name="Kube M."/>
            <person name="Reinhardt R."/>
            <person name="Pringle T.H."/>
            <person name="Taylor J."/>
            <person name="Jones R.C."/>
            <person name="Nixon B."/>
            <person name="Dacheux J.L."/>
            <person name="Niwa H."/>
            <person name="Sekita Y."/>
            <person name="Huang X."/>
            <person name="Stark A."/>
            <person name="Kheradpour P."/>
            <person name="Kellis M."/>
            <person name="Flicek P."/>
            <person name="Chen Y."/>
            <person name="Webber C."/>
            <person name="Hardison R."/>
            <person name="Nelson J."/>
            <person name="Hallsworth-Pepin K."/>
            <person name="Delehaunty K."/>
            <person name="Markovic C."/>
            <person name="Minx P."/>
            <person name="Feng Y."/>
            <person name="Kremitzki C."/>
            <person name="Mitreva M."/>
            <person name="Glasscock J."/>
            <person name="Wylie T."/>
            <person name="Wohldmann P."/>
            <person name="Thiru P."/>
            <person name="Nhan M.N."/>
            <person name="Pohl C.S."/>
            <person name="Smith S.M."/>
            <person name="Hou S."/>
            <person name="Nefedov M."/>
            <person name="de Jong P.J."/>
            <person name="Renfree M.B."/>
            <person name="Mardis E.R."/>
            <person name="Wilson R.K."/>
        </authorList>
    </citation>
    <scope>NUCLEOTIDE SEQUENCE [LARGE SCALE GENOMIC DNA]</scope>
    <source>
        <strain evidence="17 18">Glennie</strain>
    </source>
</reference>
<organism evidence="17 18">
    <name type="scientific">Ornithorhynchus anatinus</name>
    <name type="common">Duckbill platypus</name>
    <dbReference type="NCBI Taxonomy" id="9258"/>
    <lineage>
        <taxon>Eukaryota</taxon>
        <taxon>Metazoa</taxon>
        <taxon>Chordata</taxon>
        <taxon>Craniata</taxon>
        <taxon>Vertebrata</taxon>
        <taxon>Euteleostomi</taxon>
        <taxon>Mammalia</taxon>
        <taxon>Monotremata</taxon>
        <taxon>Ornithorhynchidae</taxon>
        <taxon>Ornithorhynchus</taxon>
    </lineage>
</organism>
<dbReference type="GeneTree" id="ENSGT00390000002148"/>
<sequence length="262" mass="28159">MGGLWGLPVLLLFLPLANGNESSLVGACSCNIRLSAPPEPRYLEVLTSHLRHYQLCHHAYVRFHLPKRTLCGNAQAAWVKELMSCFDRGACGSRRTEPTQEEQHLKSQAGLAPAQTQTPGGGRTTAAPTARLSTTVWLSSPPPAPPGSTWLPKETAAFITASQSRGGRPDPAEQKESVAQGLGQAVVPVLGLLGVVFVLTAVLAYVVCRRRGAPRNEMLYPQRPKAYPYHPCQAHALDPPWDGHPRAWPALASGNPPAPVPV</sequence>
<dbReference type="InterPro" id="IPR026296">
    <property type="entry name" value="CXCL16"/>
</dbReference>
<evidence type="ECO:0000256" key="3">
    <source>
        <dbReference type="ARBA" id="ARBA00017995"/>
    </source>
</evidence>
<evidence type="ECO:0000256" key="7">
    <source>
        <dbReference type="ARBA" id="ARBA00022729"/>
    </source>
</evidence>
<dbReference type="Ensembl" id="ENSOANT00000012085.3">
    <property type="protein sequence ID" value="ENSOANP00000012083.3"/>
    <property type="gene ID" value="ENSOANG00000007582.3"/>
</dbReference>
<dbReference type="AlphaFoldDB" id="F6QWA8"/>
<evidence type="ECO:0000256" key="14">
    <source>
        <dbReference type="SAM" id="Phobius"/>
    </source>
</evidence>
<gene>
    <name evidence="17" type="primary">CXCL16</name>
</gene>
<feature type="chain" id="PRO_5027634066" description="C-X-C motif chemokine 16" evidence="15">
    <location>
        <begin position="20"/>
        <end position="262"/>
    </location>
</feature>
<name>F6QWA8_ORNAN</name>
<keyword evidence="6 14" id="KW-0812">Transmembrane</keyword>
<evidence type="ECO:0000256" key="5">
    <source>
        <dbReference type="ARBA" id="ARBA00022514"/>
    </source>
</evidence>
<feature type="compositionally biased region" description="Low complexity" evidence="13">
    <location>
        <begin position="113"/>
        <end position="127"/>
    </location>
</feature>
<feature type="signal peptide" evidence="15">
    <location>
        <begin position="1"/>
        <end position="19"/>
    </location>
</feature>
<comment type="subcellular location">
    <subcellularLocation>
        <location evidence="1">Membrane</location>
        <topology evidence="1">Single-pass type I membrane protein</topology>
    </subcellularLocation>
</comment>
<evidence type="ECO:0000259" key="16">
    <source>
        <dbReference type="Pfam" id="PF20902"/>
    </source>
</evidence>
<evidence type="ECO:0000256" key="11">
    <source>
        <dbReference type="ARBA" id="ARBA00023180"/>
    </source>
</evidence>
<keyword evidence="8 14" id="KW-1133">Transmembrane helix</keyword>
<dbReference type="GO" id="GO:0005044">
    <property type="term" value="F:scavenger receptor activity"/>
    <property type="evidence" value="ECO:0000318"/>
    <property type="project" value="GO_Central"/>
</dbReference>
<dbReference type="PANTHER" id="PTHR14385:SF0">
    <property type="entry name" value="C-X-C MOTIF CHEMOKINE 16"/>
    <property type="match status" value="1"/>
</dbReference>
<feature type="domain" description="C-X-C motif chemokine 16" evidence="16">
    <location>
        <begin position="18"/>
        <end position="107"/>
    </location>
</feature>
<dbReference type="GO" id="GO:0006898">
    <property type="term" value="P:receptor-mediated endocytosis"/>
    <property type="evidence" value="ECO:0007669"/>
    <property type="project" value="InterPro"/>
</dbReference>
<dbReference type="KEGG" id="oaa:103167037"/>
<keyword evidence="5" id="KW-0202">Cytokine</keyword>
<protein>
    <recommendedName>
        <fullName evidence="3">C-X-C motif chemokine 16</fullName>
    </recommendedName>
    <alternativeName>
        <fullName evidence="12">Transmembrane chemokine CXCL16</fullName>
    </alternativeName>
</protein>
<dbReference type="PANTHER" id="PTHR14385">
    <property type="entry name" value="CXC CHEMOKINE LIGAND"/>
    <property type="match status" value="1"/>
</dbReference>
<dbReference type="GO" id="GO:0030307">
    <property type="term" value="P:positive regulation of cell growth"/>
    <property type="evidence" value="ECO:0007669"/>
    <property type="project" value="InterPro"/>
</dbReference>
<dbReference type="InterPro" id="IPR036048">
    <property type="entry name" value="Interleukin_8-like_sf"/>
</dbReference>
<feature type="transmembrane region" description="Helical" evidence="14">
    <location>
        <begin position="185"/>
        <end position="208"/>
    </location>
</feature>
<evidence type="ECO:0000256" key="9">
    <source>
        <dbReference type="ARBA" id="ARBA00023136"/>
    </source>
</evidence>
<evidence type="ECO:0000256" key="12">
    <source>
        <dbReference type="ARBA" id="ARBA00032815"/>
    </source>
</evidence>
<evidence type="ECO:0000256" key="2">
    <source>
        <dbReference type="ARBA" id="ARBA00010665"/>
    </source>
</evidence>
<dbReference type="GO" id="GO:0030335">
    <property type="term" value="P:positive regulation of cell migration"/>
    <property type="evidence" value="ECO:0000318"/>
    <property type="project" value="GO_Central"/>
</dbReference>
<dbReference type="GO" id="GO:0016020">
    <property type="term" value="C:membrane"/>
    <property type="evidence" value="ECO:0007669"/>
    <property type="project" value="UniProtKB-SubCell"/>
</dbReference>
<dbReference type="OMA" id="RCNSYIR"/>
<dbReference type="GeneID" id="103167037"/>
<dbReference type="CTD" id="58191"/>
<dbReference type="GO" id="GO:0005615">
    <property type="term" value="C:extracellular space"/>
    <property type="evidence" value="ECO:0000318"/>
    <property type="project" value="GO_Central"/>
</dbReference>
<comment type="similarity">
    <text evidence="2">Belongs to the intercrine alpha (chemokine CxC) family.</text>
</comment>
<keyword evidence="18" id="KW-1185">Reference proteome</keyword>
<keyword evidence="11" id="KW-0325">Glycoprotein</keyword>
<dbReference type="FunCoup" id="F6QWA8">
    <property type="interactions" value="396"/>
</dbReference>
<keyword evidence="7 15" id="KW-0732">Signal</keyword>
<dbReference type="InterPro" id="IPR048585">
    <property type="entry name" value="CXCL16_dom"/>
</dbReference>
<feature type="compositionally biased region" description="Basic and acidic residues" evidence="13">
    <location>
        <begin position="94"/>
        <end position="105"/>
    </location>
</feature>
<dbReference type="InParanoid" id="F6QWA8"/>
<reference evidence="17" key="2">
    <citation type="submission" date="2025-08" db="UniProtKB">
        <authorList>
            <consortium name="Ensembl"/>
        </authorList>
    </citation>
    <scope>IDENTIFICATION</scope>
    <source>
        <strain evidence="17">Glennie</strain>
    </source>
</reference>
<dbReference type="GO" id="GO:0034612">
    <property type="term" value="P:response to tumor necrosis factor"/>
    <property type="evidence" value="ECO:0007669"/>
    <property type="project" value="InterPro"/>
</dbReference>
<dbReference type="RefSeq" id="XP_028911214.1">
    <property type="nucleotide sequence ID" value="XM_029055381.2"/>
</dbReference>
<dbReference type="GO" id="GO:0034341">
    <property type="term" value="P:response to type II interferon"/>
    <property type="evidence" value="ECO:0007669"/>
    <property type="project" value="InterPro"/>
</dbReference>
<keyword evidence="10" id="KW-1015">Disulfide bond</keyword>
<dbReference type="GO" id="GO:0008009">
    <property type="term" value="F:chemokine activity"/>
    <property type="evidence" value="ECO:0000318"/>
    <property type="project" value="GO_Central"/>
</dbReference>
<dbReference type="Bgee" id="ENSOANG00000007582">
    <property type="expression patterns" value="Expressed in liver and 8 other cell types or tissues"/>
</dbReference>
<reference evidence="17" key="3">
    <citation type="submission" date="2025-09" db="UniProtKB">
        <authorList>
            <consortium name="Ensembl"/>
        </authorList>
    </citation>
    <scope>IDENTIFICATION</scope>
    <source>
        <strain evidence="17">Glennie</strain>
    </source>
</reference>
<dbReference type="GO" id="GO:0005041">
    <property type="term" value="F:low-density lipoprotein particle receptor activity"/>
    <property type="evidence" value="ECO:0000318"/>
    <property type="project" value="GO_Central"/>
</dbReference>
<feature type="region of interest" description="Disordered" evidence="13">
    <location>
        <begin position="92"/>
        <end position="127"/>
    </location>
</feature>
<evidence type="ECO:0000256" key="1">
    <source>
        <dbReference type="ARBA" id="ARBA00004479"/>
    </source>
</evidence>
<evidence type="ECO:0000256" key="15">
    <source>
        <dbReference type="SAM" id="SignalP"/>
    </source>
</evidence>
<evidence type="ECO:0000256" key="4">
    <source>
        <dbReference type="ARBA" id="ARBA00022500"/>
    </source>
</evidence>